<proteinExistence type="inferred from homology"/>
<evidence type="ECO:0000313" key="4">
    <source>
        <dbReference type="EMBL" id="MCQ8179693.1"/>
    </source>
</evidence>
<dbReference type="PANTHER" id="PTHR40094">
    <property type="entry name" value="ALPHA-2-MACROGLOBULIN HOMOLOG"/>
    <property type="match status" value="1"/>
</dbReference>
<protein>
    <submittedName>
        <fullName evidence="4">MG2 domain-containing protein</fullName>
    </submittedName>
</protein>
<evidence type="ECO:0000256" key="1">
    <source>
        <dbReference type="ARBA" id="ARBA00010556"/>
    </source>
</evidence>
<comment type="similarity">
    <text evidence="1">Belongs to the protease inhibitor I39 (alpha-2-macroglobulin) family. Bacterial alpha-2-macroglobulin subfamily.</text>
</comment>
<dbReference type="Pfam" id="PF00207">
    <property type="entry name" value="A2M"/>
    <property type="match status" value="1"/>
</dbReference>
<dbReference type="Pfam" id="PF01835">
    <property type="entry name" value="MG2"/>
    <property type="match status" value="1"/>
</dbReference>
<feature type="domain" description="Alpha-2-macroglobulin bait region" evidence="2">
    <location>
        <begin position="710"/>
        <end position="856"/>
    </location>
</feature>
<dbReference type="InterPro" id="IPR047565">
    <property type="entry name" value="Alpha-macroglob_thiol-ester_cl"/>
</dbReference>
<dbReference type="SMART" id="SM01419">
    <property type="entry name" value="Thiol-ester_cl"/>
    <property type="match status" value="1"/>
</dbReference>
<reference evidence="4 5" key="1">
    <citation type="submission" date="2022-07" db="EMBL/GenBank/DDBJ databases">
        <title>Methylomonas rivi sp. nov., Methylomonas rosea sp. nov., Methylomonas aureus sp. nov. and Methylomonas subterranea sp. nov., four novel methanotrophs isolated from a freshwater creek and the deep terrestrial subsurface.</title>
        <authorList>
            <person name="Abin C."/>
            <person name="Sankaranarayanan K."/>
            <person name="Garner C."/>
            <person name="Sindelar R."/>
            <person name="Kotary K."/>
            <person name="Garner R."/>
            <person name="Barclay S."/>
            <person name="Lawson P."/>
            <person name="Krumholz L."/>
        </authorList>
    </citation>
    <scope>NUCLEOTIDE SEQUENCE [LARGE SCALE GENOMIC DNA]</scope>
    <source>
        <strain evidence="4 5">SURF-1</strain>
    </source>
</reference>
<dbReference type="Gene3D" id="1.50.10.20">
    <property type="match status" value="1"/>
</dbReference>
<evidence type="ECO:0000259" key="3">
    <source>
        <dbReference type="SMART" id="SM01360"/>
    </source>
</evidence>
<dbReference type="SMART" id="SM01359">
    <property type="entry name" value="A2M_N_2"/>
    <property type="match status" value="1"/>
</dbReference>
<dbReference type="InterPro" id="IPR041246">
    <property type="entry name" value="Bact_MG10"/>
</dbReference>
<evidence type="ECO:0000259" key="2">
    <source>
        <dbReference type="SMART" id="SM01359"/>
    </source>
</evidence>
<keyword evidence="5" id="KW-1185">Reference proteome</keyword>
<dbReference type="EMBL" id="JANIBM010000001">
    <property type="protein sequence ID" value="MCQ8179693.1"/>
    <property type="molecule type" value="Genomic_DNA"/>
</dbReference>
<dbReference type="RefSeq" id="WP_256609072.1">
    <property type="nucleotide sequence ID" value="NZ_JANIBM010000001.1"/>
</dbReference>
<dbReference type="InterPro" id="IPR051802">
    <property type="entry name" value="YfhM-like"/>
</dbReference>
<name>A0ABT1UBT7_9GAMM</name>
<gene>
    <name evidence="4" type="ORF">NP603_01110</name>
</gene>
<dbReference type="Pfam" id="PF07703">
    <property type="entry name" value="A2M_BRD"/>
    <property type="match status" value="1"/>
</dbReference>
<dbReference type="InterPro" id="IPR011626">
    <property type="entry name" value="Alpha-macroglobulin_TED"/>
</dbReference>
<dbReference type="Pfam" id="PF17973">
    <property type="entry name" value="bMG10"/>
    <property type="match status" value="1"/>
</dbReference>
<feature type="domain" description="Alpha-2-macroglobulin" evidence="3">
    <location>
        <begin position="917"/>
        <end position="1007"/>
    </location>
</feature>
<evidence type="ECO:0000313" key="5">
    <source>
        <dbReference type="Proteomes" id="UP001524569"/>
    </source>
</evidence>
<dbReference type="SMART" id="SM01360">
    <property type="entry name" value="A2M"/>
    <property type="match status" value="1"/>
</dbReference>
<dbReference type="InterPro" id="IPR011625">
    <property type="entry name" value="A2M_N_BRD"/>
</dbReference>
<accession>A0ABT1UBT7</accession>
<dbReference type="InterPro" id="IPR001599">
    <property type="entry name" value="Macroglobln_a2"/>
</dbReference>
<dbReference type="Gene3D" id="2.60.40.1930">
    <property type="match status" value="1"/>
</dbReference>
<dbReference type="InterPro" id="IPR008930">
    <property type="entry name" value="Terpenoid_cyclase/PrenylTrfase"/>
</dbReference>
<dbReference type="PANTHER" id="PTHR40094:SF1">
    <property type="entry name" value="UBIQUITIN DOMAIN-CONTAINING PROTEIN"/>
    <property type="match status" value="1"/>
</dbReference>
<dbReference type="Pfam" id="PF07678">
    <property type="entry name" value="TED_complement"/>
    <property type="match status" value="1"/>
</dbReference>
<dbReference type="InterPro" id="IPR002890">
    <property type="entry name" value="MG2"/>
</dbReference>
<organism evidence="4 5">
    <name type="scientific">Methylomonas aurea</name>
    <dbReference type="NCBI Taxonomy" id="2952224"/>
    <lineage>
        <taxon>Bacteria</taxon>
        <taxon>Pseudomonadati</taxon>
        <taxon>Pseudomonadota</taxon>
        <taxon>Gammaproteobacteria</taxon>
        <taxon>Methylococcales</taxon>
        <taxon>Methylococcaceae</taxon>
        <taxon>Methylomonas</taxon>
    </lineage>
</organism>
<dbReference type="Proteomes" id="UP001524569">
    <property type="component" value="Unassembled WGS sequence"/>
</dbReference>
<sequence>MYRILNTVLRDRLAGFAVAIGLALMLAPFAAVAGSPFYLTAERSFSNSESPSIRLDYTVTDQPMLIRVLKADNLENFLDGQFNVSRSYEQPVSELNPGHYFAKGLNNAESPLKLLRGMLDVEFRKSLKDTPFSGSVLTVTDKPLAAVPQQILVAPPKGFQVVKETYLDLLRNGQQTHDLGWWFNEDTWSEHRYKVRQIALEPLPDGLYLLQAVQGKTEAQCLIQVSSLAVQVKQSSEQLLVRAMNRDLQPLANAKVSVRDGRGRWQNLPGATDAAGELRFNNPDGVLDGKLLVRVDAPAANANAAARTALTATDFLPTQAKDDAVFVMTDRPIFKPGETFFYKGIVRNLQDGQLRIPAFQSRQTDVSLIRADGNATGLQGHSQLTDFASFSGSFDLDPGQTPGLYRLLAEIDHKAYGGEFRVRDYIKPTFYLEWLERSPSVQAGQPFNLKFRAKRYSGGIPQNVKFEVFLYRKKFEAPQFVNEAGAGLSAGNDYFGQVKSAAPLTQPQRLFSSIEARQAAEASNPWETAAKLADNGDGSFEFTVPAEAQTDAKPAKPEQEWIYTLMVRAQDAAGGSAILTDSIYATLAEAQPALRFNKTVAAVGDQDLQILLQSSYADGKPAAKAGGVVDVMLEQPGSGKRSLVKLDIATDANGQQKLNIPALKEFGRLTAVARLETLDGRSMSHSSTSQPATLIVAGNGGEAVADNPELELYTPTTILSPGEQAKIFALLPKAWGNNEAGAIWETVAGAKLFDSRSAQAQGRSRWFEVTAKPEYGTGFYHTVTVPVAGGKYKEQTLGFRIVPWDKRLQIAIEPAQAEAEPLKPTQIKLQVKRADGSPAANTELAVAIVDRAVYAVQAEFRPGIFDFFYPLQRSNLSTYYSDDLQGYGYADLLRKPNFALSALKSQSKLAKKAMRDTAGWFPHVVTDANGAATIDVDMPANVTEWLVTAVASDKDGRLGETTGQFRTKTDIAVDMVGPQFLRSGDEVELAVKLTSHWPDPVKVSGNLSLSDNLQGQDINLTPSADLAAKAEQLWPLRLTAGPQAGNASLKAALTAPNTVKVGGAEEFDLPIQPAAMAQVYAAERRDGHLHFDIPEQAQAAQLTVRVNSGLLGAALQAAAMLVQYPYGCTEQLAHSTVPNLVLLDLIERAGLKPEQLGPLEKPLQRAKQNAALGIRKLIQNQKADGGFALWANDPDPSVPVTMIAMQALKYAEELKLEGTTSAYNKGAEWLAQQANTEQVLDGFTLAAYSAVGYIYQAPWERQAEFVEKVGADPQAGAEDLTAALRILAAYKNQSWHAFNQQMKSQPDLAKRLGKRLQQALEAIDPAAYQSQPGASYDRLGFRFGLPSIISAGLGALQAAGDLPPALENRLKRLLLQSQQHGYWTSTYDTAQVIFNTRELLSKEAAAAQSQKARTLKVANASAALGSLQPIPGGYLGRFDKLPAVGELADLHIADLSETDIASATLQVELPYPAVVARDNGLSIQRNFRRITAGGSEPVDLSQALHIGDVVVSEVKIKRSAEPNRLPAGSDFVVIEDGIPSLAEGQENDQTYLADAKLQAGDDSYWAGIKETQRYPDRIVRVAKLQAGAELKLYQVWKATRPGNASIPPASGFDMYNEAVRGNGVAGNVSVK</sequence>
<dbReference type="CDD" id="cd02891">
    <property type="entry name" value="A2M_like"/>
    <property type="match status" value="1"/>
</dbReference>
<comment type="caution">
    <text evidence="4">The sequence shown here is derived from an EMBL/GenBank/DDBJ whole genome shotgun (WGS) entry which is preliminary data.</text>
</comment>
<dbReference type="SUPFAM" id="SSF48239">
    <property type="entry name" value="Terpenoid cyclases/Protein prenyltransferases"/>
    <property type="match status" value="1"/>
</dbReference>